<feature type="compositionally biased region" description="Basic and acidic residues" evidence="1">
    <location>
        <begin position="1313"/>
        <end position="1325"/>
    </location>
</feature>
<dbReference type="GO" id="GO:0043021">
    <property type="term" value="F:ribonucleoprotein complex binding"/>
    <property type="evidence" value="ECO:0007669"/>
    <property type="project" value="TreeGrafter"/>
</dbReference>
<feature type="region of interest" description="Disordered" evidence="1">
    <location>
        <begin position="1075"/>
        <end position="1171"/>
    </location>
</feature>
<feature type="compositionally biased region" description="Basic and acidic residues" evidence="1">
    <location>
        <begin position="674"/>
        <end position="690"/>
    </location>
</feature>
<dbReference type="Gene3D" id="3.30.1330.30">
    <property type="match status" value="1"/>
</dbReference>
<dbReference type="InterPro" id="IPR004038">
    <property type="entry name" value="Ribosomal_eL8/eL30/eS12/Gad45"/>
</dbReference>
<feature type="compositionally biased region" description="Polar residues" evidence="1">
    <location>
        <begin position="517"/>
        <end position="530"/>
    </location>
</feature>
<reference evidence="2" key="1">
    <citation type="submission" date="2022-03" db="EMBL/GenBank/DDBJ databases">
        <authorList>
            <person name="Martin C."/>
        </authorList>
    </citation>
    <scope>NUCLEOTIDE SEQUENCE</scope>
</reference>
<name>A0A8J1YAF1_OWEFU</name>
<dbReference type="PANTHER" id="PTHR13284:SF4">
    <property type="entry name" value="C2H2-TYPE DOMAIN-CONTAINING PROTEIN"/>
    <property type="match status" value="1"/>
</dbReference>
<feature type="region of interest" description="Disordered" evidence="1">
    <location>
        <begin position="827"/>
        <end position="859"/>
    </location>
</feature>
<dbReference type="Proteomes" id="UP000749559">
    <property type="component" value="Unassembled WGS sequence"/>
</dbReference>
<evidence type="ECO:0000256" key="1">
    <source>
        <dbReference type="SAM" id="MobiDB-lite"/>
    </source>
</evidence>
<feature type="compositionally biased region" description="Basic and acidic residues" evidence="1">
    <location>
        <begin position="1139"/>
        <end position="1150"/>
    </location>
</feature>
<feature type="compositionally biased region" description="Low complexity" evidence="1">
    <location>
        <begin position="451"/>
        <end position="468"/>
    </location>
</feature>
<feature type="region of interest" description="Disordered" evidence="1">
    <location>
        <begin position="1304"/>
        <end position="1325"/>
    </location>
</feature>
<dbReference type="InterPro" id="IPR029064">
    <property type="entry name" value="Ribosomal_eL30-like_sf"/>
</dbReference>
<dbReference type="GO" id="GO:0005739">
    <property type="term" value="C:mitochondrion"/>
    <property type="evidence" value="ECO:0007669"/>
    <property type="project" value="TreeGrafter"/>
</dbReference>
<proteinExistence type="predicted"/>
<feature type="region of interest" description="Disordered" evidence="1">
    <location>
        <begin position="644"/>
        <end position="774"/>
    </location>
</feature>
<protein>
    <submittedName>
        <fullName evidence="2">Uncharacterized protein</fullName>
    </submittedName>
</protein>
<keyword evidence="3" id="KW-1185">Reference proteome</keyword>
<gene>
    <name evidence="2" type="ORF">OFUS_LOCUS15532</name>
</gene>
<dbReference type="GO" id="GO:0003730">
    <property type="term" value="F:mRNA 3'-UTR binding"/>
    <property type="evidence" value="ECO:0007669"/>
    <property type="project" value="TreeGrafter"/>
</dbReference>
<feature type="region of interest" description="Disordered" evidence="1">
    <location>
        <begin position="594"/>
        <end position="628"/>
    </location>
</feature>
<organism evidence="2 3">
    <name type="scientific">Owenia fusiformis</name>
    <name type="common">Polychaete worm</name>
    <dbReference type="NCBI Taxonomy" id="6347"/>
    <lineage>
        <taxon>Eukaryota</taxon>
        <taxon>Metazoa</taxon>
        <taxon>Spiralia</taxon>
        <taxon>Lophotrochozoa</taxon>
        <taxon>Annelida</taxon>
        <taxon>Polychaeta</taxon>
        <taxon>Sedentaria</taxon>
        <taxon>Canalipalpata</taxon>
        <taxon>Sabellida</taxon>
        <taxon>Oweniida</taxon>
        <taxon>Oweniidae</taxon>
        <taxon>Owenia</taxon>
    </lineage>
</organism>
<dbReference type="SUPFAM" id="SSF55315">
    <property type="entry name" value="L30e-like"/>
    <property type="match status" value="1"/>
</dbReference>
<feature type="compositionally biased region" description="Polar residues" evidence="1">
    <location>
        <begin position="1124"/>
        <end position="1134"/>
    </location>
</feature>
<dbReference type="EMBL" id="CAIIXF020000007">
    <property type="protein sequence ID" value="CAH1790315.1"/>
    <property type="molecule type" value="Genomic_DNA"/>
</dbReference>
<feature type="compositionally biased region" description="Acidic residues" evidence="1">
    <location>
        <begin position="763"/>
        <end position="774"/>
    </location>
</feature>
<feature type="compositionally biased region" description="Polar residues" evidence="1">
    <location>
        <begin position="827"/>
        <end position="842"/>
    </location>
</feature>
<dbReference type="GO" id="GO:0001514">
    <property type="term" value="P:selenocysteine incorporation"/>
    <property type="evidence" value="ECO:0007669"/>
    <property type="project" value="UniProtKB-ARBA"/>
</dbReference>
<feature type="compositionally biased region" description="Basic residues" evidence="1">
    <location>
        <begin position="292"/>
        <end position="302"/>
    </location>
</feature>
<dbReference type="PANTHER" id="PTHR13284">
    <property type="entry name" value="GH01354P"/>
    <property type="match status" value="1"/>
</dbReference>
<feature type="region of interest" description="Disordered" evidence="1">
    <location>
        <begin position="424"/>
        <end position="533"/>
    </location>
</feature>
<dbReference type="GO" id="GO:0035368">
    <property type="term" value="F:selenocysteine insertion sequence binding"/>
    <property type="evidence" value="ECO:0007669"/>
    <property type="project" value="InterPro"/>
</dbReference>
<feature type="compositionally biased region" description="Polar residues" evidence="1">
    <location>
        <begin position="334"/>
        <end position="346"/>
    </location>
</feature>
<dbReference type="GO" id="GO:1990904">
    <property type="term" value="C:ribonucleoprotein complex"/>
    <property type="evidence" value="ECO:0007669"/>
    <property type="project" value="TreeGrafter"/>
</dbReference>
<dbReference type="InterPro" id="IPR040051">
    <property type="entry name" value="SECISBP2"/>
</dbReference>
<sequence>MAHNDAKTPQVTLSAEAEAFVPGKYVVGKDGPPPNGLPSYIMNCYPFVTQHDNKPRAPMTWQGRPRGPNIVGPRPPLSQQVPYTYSSSRPPGVPNQRMRAPVYRSRPVGNVSNIYPQSFIPPPSSSANPHPHYSSHNVNYNTPSPMGQYSPHAHPNSPLNFISPPPTHKQPVWSTGTTSPISPYSDFNAPPYNQAFFTSSQGFYPSSEHGSFSGSDRASVEPQHPIKKKHMESNMVSIGIQNESGVLHNYSPKKSRPKTKTIMLMDAAVQTDFSDEIASLTLVERPNSLYRSRRVRPRRKSAAHAAQYDLNSTTDSEEVDSDSGYSSPLHRRNQVSNGTTTSLTYTPSDPLGYTSISDPHGCSFQGIVGTPIPHVPIVNTMPVEANLYNSNAPYQAHDKMYGEIKTYASVSSARYSKQAAVSVPKGVPHGYKNLPGGVPPQDDPPHSPTRGSNLGKSGSNPGSNSSINKLQSQSQSAHEPDENATPGKKKRRRSRRRKKRNQGDGDVGALSDEPLNLQRTQSSGNVSRTSTETHDTDFLHFEDEEEFPDLGSSVVGGRGKLTEGQSTISYSEVLKAQKSVESSHEDSHSVISYYASQPESVASEKIGKESKTERKRRKRREMANKAAEVELAEITFEQEMLKEMGLKKSQKQPENSGKKSKQPIALNIAAMIDALEKQQQEQGKEKEPETTKPNQPIKSSSDLKTPHNMLDSSAPMVKRGKERETPKAKKPSPLKKVILKEREERKKARNIDDDPVASGSEMKEDDTIEDDNDMASNEIDDDAIANSTVSSSDGGFTSNLIMSDDFSQDAGSSKASSMDIDNTSMSAELSPVSQTSPISMSPLSPGGTPASSGVNSPITGATKDLNPALLKIHSRRFREYCNQVLDKDIDACCTILLQDLVRFQDRLYHKDPVKAKSKRRIVLGLREVTKHLKLRKIKLVIISPNLERIQSKGGLDDALNNIIALCAEQDIPFLFALGRRALGRACAKLVPVSVVGVFNYEGSEENFHNLMALTERARQAYKDMVGLMEKEIAESPVTQKLSGNYPHLFAHMGHSRTPSACSAISFTSSILSEPISENYPQSEPETDSRGYEIKNNKIPNTIDQIMNGGADLDKDGHARILSPDNDSVSGSTSPARLPDNLHDIDEGHEADTEDMNDMGSPNGAEKTNKKSDSTKDYLMKFVDSTSSGEVDSVKELPHIDSIHSMDLNTEILSQHSSKTLELNAADVMSTHSSKTLEAGGSPLTAEQCAAEKFKTSEVIEETEEGENSSEHKSRTLNNARIESWVAETQTCMENLEVVDESDLDVGGVSSGCDVDHVSDLDSKYD</sequence>
<feature type="compositionally biased region" description="Basic and acidic residues" evidence="1">
    <location>
        <begin position="738"/>
        <end position="752"/>
    </location>
</feature>
<feature type="compositionally biased region" description="Basic and acidic residues" evidence="1">
    <location>
        <begin position="1086"/>
        <end position="1095"/>
    </location>
</feature>
<comment type="caution">
    <text evidence="2">The sequence shown here is derived from an EMBL/GenBank/DDBJ whole genome shotgun (WGS) entry which is preliminary data.</text>
</comment>
<feature type="compositionally biased region" description="Basic residues" evidence="1">
    <location>
        <begin position="487"/>
        <end position="500"/>
    </location>
</feature>
<dbReference type="OrthoDB" id="263617at2759"/>
<feature type="compositionally biased region" description="Polar residues" evidence="1">
    <location>
        <begin position="849"/>
        <end position="859"/>
    </location>
</feature>
<accession>A0A8J1YAF1</accession>
<dbReference type="Pfam" id="PF01248">
    <property type="entry name" value="Ribosomal_L7Ae"/>
    <property type="match status" value="1"/>
</dbReference>
<evidence type="ECO:0000313" key="3">
    <source>
        <dbReference type="Proteomes" id="UP000749559"/>
    </source>
</evidence>
<feature type="region of interest" description="Disordered" evidence="1">
    <location>
        <begin position="292"/>
        <end position="346"/>
    </location>
</feature>
<dbReference type="FunFam" id="3.30.1330.30:FF:000004">
    <property type="entry name" value="selenocysteine insertion sequence-binding protein 2"/>
    <property type="match status" value="1"/>
</dbReference>
<evidence type="ECO:0000313" key="2">
    <source>
        <dbReference type="EMBL" id="CAH1790315.1"/>
    </source>
</evidence>